<dbReference type="InterPro" id="IPR001647">
    <property type="entry name" value="HTH_TetR"/>
</dbReference>
<feature type="domain" description="HTH tetR-type" evidence="3">
    <location>
        <begin position="17"/>
        <end position="77"/>
    </location>
</feature>
<comment type="caution">
    <text evidence="4">The sequence shown here is derived from an EMBL/GenBank/DDBJ whole genome shotgun (WGS) entry which is preliminary data.</text>
</comment>
<name>A0ABT2H705_9MICO</name>
<reference evidence="4" key="1">
    <citation type="submission" date="2022-08" db="EMBL/GenBank/DDBJ databases">
        <authorList>
            <person name="Deng Y."/>
            <person name="Han X.-F."/>
            <person name="Zhang Y.-Q."/>
        </authorList>
    </citation>
    <scope>NUCLEOTIDE SEQUENCE</scope>
    <source>
        <strain evidence="4">CPCC 203386</strain>
    </source>
</reference>
<dbReference type="PRINTS" id="PR00455">
    <property type="entry name" value="HTHTETR"/>
</dbReference>
<gene>
    <name evidence="4" type="ORF">N1032_18360</name>
</gene>
<dbReference type="EMBL" id="JANLCJ010000008">
    <property type="protein sequence ID" value="MCS5735707.1"/>
    <property type="molecule type" value="Genomic_DNA"/>
</dbReference>
<sequence>MSDGRQFQRAYSAHAKAQRAADLLDAARRLGSRDGVRSLTLTAIAHEAGVHVSAVRRYYASREEILILLTTEGYQGWSDEVIHRLQGHLVKSAELVEVLVSTLENHPLFCDLLTHSTLSLEHEVSFEAVRGFKKSAHRNILDLTEAIVDATDMNSLSAGLVISATVALAATFWQAGHPSVHVIRLYQEEPNLAHIGVDFRSALSTQLTALIAGLACRTSDFS</sequence>
<dbReference type="InterPro" id="IPR041483">
    <property type="entry name" value="TetR_C_34"/>
</dbReference>
<keyword evidence="5" id="KW-1185">Reference proteome</keyword>
<accession>A0ABT2H705</accession>
<evidence type="ECO:0000256" key="1">
    <source>
        <dbReference type="ARBA" id="ARBA00023125"/>
    </source>
</evidence>
<evidence type="ECO:0000313" key="4">
    <source>
        <dbReference type="EMBL" id="MCS5735707.1"/>
    </source>
</evidence>
<dbReference type="InterPro" id="IPR009057">
    <property type="entry name" value="Homeodomain-like_sf"/>
</dbReference>
<keyword evidence="1 2" id="KW-0238">DNA-binding</keyword>
<dbReference type="SUPFAM" id="SSF46689">
    <property type="entry name" value="Homeodomain-like"/>
    <property type="match status" value="1"/>
</dbReference>
<dbReference type="RefSeq" id="WP_259540689.1">
    <property type="nucleotide sequence ID" value="NZ_JANLCJ010000008.1"/>
</dbReference>
<protein>
    <submittedName>
        <fullName evidence="4">TetR family transcriptional regulator</fullName>
    </submittedName>
</protein>
<evidence type="ECO:0000313" key="5">
    <source>
        <dbReference type="Proteomes" id="UP001165586"/>
    </source>
</evidence>
<dbReference type="PROSITE" id="PS50977">
    <property type="entry name" value="HTH_TETR_2"/>
    <property type="match status" value="1"/>
</dbReference>
<evidence type="ECO:0000256" key="2">
    <source>
        <dbReference type="PROSITE-ProRule" id="PRU00335"/>
    </source>
</evidence>
<proteinExistence type="predicted"/>
<dbReference type="Pfam" id="PF17929">
    <property type="entry name" value="TetR_C_34"/>
    <property type="match status" value="1"/>
</dbReference>
<evidence type="ECO:0000259" key="3">
    <source>
        <dbReference type="PROSITE" id="PS50977"/>
    </source>
</evidence>
<dbReference type="Pfam" id="PF00440">
    <property type="entry name" value="TetR_N"/>
    <property type="match status" value="1"/>
</dbReference>
<organism evidence="4 5">
    <name type="scientific">Herbiconiux daphne</name>
    <dbReference type="NCBI Taxonomy" id="2970914"/>
    <lineage>
        <taxon>Bacteria</taxon>
        <taxon>Bacillati</taxon>
        <taxon>Actinomycetota</taxon>
        <taxon>Actinomycetes</taxon>
        <taxon>Micrococcales</taxon>
        <taxon>Microbacteriaceae</taxon>
        <taxon>Herbiconiux</taxon>
    </lineage>
</organism>
<dbReference type="Gene3D" id="1.10.357.10">
    <property type="entry name" value="Tetracycline Repressor, domain 2"/>
    <property type="match status" value="1"/>
</dbReference>
<dbReference type="Proteomes" id="UP001165586">
    <property type="component" value="Unassembled WGS sequence"/>
</dbReference>
<feature type="DNA-binding region" description="H-T-H motif" evidence="2">
    <location>
        <begin position="40"/>
        <end position="59"/>
    </location>
</feature>